<accession>A0A9X6NIE9</accession>
<evidence type="ECO:0000313" key="2">
    <source>
        <dbReference type="EMBL" id="OWA53273.1"/>
    </source>
</evidence>
<proteinExistence type="predicted"/>
<feature type="compositionally biased region" description="Polar residues" evidence="1">
    <location>
        <begin position="56"/>
        <end position="70"/>
    </location>
</feature>
<dbReference type="Proteomes" id="UP000192578">
    <property type="component" value="Unassembled WGS sequence"/>
</dbReference>
<dbReference type="EMBL" id="MTYJ01000311">
    <property type="protein sequence ID" value="OWA53273.1"/>
    <property type="molecule type" value="Genomic_DNA"/>
</dbReference>
<comment type="caution">
    <text evidence="2">The sequence shown here is derived from an EMBL/GenBank/DDBJ whole genome shotgun (WGS) entry which is preliminary data.</text>
</comment>
<evidence type="ECO:0000256" key="1">
    <source>
        <dbReference type="SAM" id="MobiDB-lite"/>
    </source>
</evidence>
<dbReference type="AlphaFoldDB" id="A0A9X6NIE9"/>
<organism evidence="2 3">
    <name type="scientific">Hypsibius exemplaris</name>
    <name type="common">Freshwater tardigrade</name>
    <dbReference type="NCBI Taxonomy" id="2072580"/>
    <lineage>
        <taxon>Eukaryota</taxon>
        <taxon>Metazoa</taxon>
        <taxon>Ecdysozoa</taxon>
        <taxon>Tardigrada</taxon>
        <taxon>Eutardigrada</taxon>
        <taxon>Parachela</taxon>
        <taxon>Hypsibioidea</taxon>
        <taxon>Hypsibiidae</taxon>
        <taxon>Hypsibius</taxon>
    </lineage>
</organism>
<dbReference type="OrthoDB" id="6142108at2759"/>
<name>A0A9X6NIE9_HYPEX</name>
<reference evidence="3" key="1">
    <citation type="submission" date="2017-01" db="EMBL/GenBank/DDBJ databases">
        <title>Comparative genomics of anhydrobiosis in the tardigrade Hypsibius dujardini.</title>
        <authorList>
            <person name="Yoshida Y."/>
            <person name="Koutsovoulos G."/>
            <person name="Laetsch D."/>
            <person name="Stevens L."/>
            <person name="Kumar S."/>
            <person name="Horikawa D."/>
            <person name="Ishino K."/>
            <person name="Komine S."/>
            <person name="Tomita M."/>
            <person name="Blaxter M."/>
            <person name="Arakawa K."/>
        </authorList>
    </citation>
    <scope>NUCLEOTIDE SEQUENCE [LARGE SCALE GENOMIC DNA]</scope>
    <source>
        <strain evidence="3">Z151</strain>
    </source>
</reference>
<gene>
    <name evidence="2" type="ORF">BV898_17707</name>
</gene>
<feature type="region of interest" description="Disordered" evidence="1">
    <location>
        <begin position="1"/>
        <end position="75"/>
    </location>
</feature>
<evidence type="ECO:0000313" key="3">
    <source>
        <dbReference type="Proteomes" id="UP000192578"/>
    </source>
</evidence>
<protein>
    <submittedName>
        <fullName evidence="2">Uncharacterized protein</fullName>
    </submittedName>
</protein>
<keyword evidence="3" id="KW-1185">Reference proteome</keyword>
<sequence length="152" mass="16852">MPTDRLGNGRGSSYRKLSELPVDRPSTVRRLSVNRPSTVRQPSVDFPSTVRRPSVNRPSTVRQPSVNRPSTVRRPCGRFGLKIHILDGQQAVQTSRRPSVNHPSTVRQPSFGLRVNLPDSLASARTDCRPVGLAFWSNYPYSGVSVFGENAE</sequence>